<dbReference type="RefSeq" id="WP_338204957.1">
    <property type="nucleotide sequence ID" value="NZ_JAEKNR010000231.1"/>
</dbReference>
<comment type="caution">
    <text evidence="11">The sequence shown here is derived from an EMBL/GenBank/DDBJ whole genome shotgun (WGS) entry which is preliminary data.</text>
</comment>
<name>A0A934KC16_9BACT</name>
<dbReference type="GO" id="GO:0016837">
    <property type="term" value="F:carbon-oxygen lyase activity, acting on polysaccharides"/>
    <property type="evidence" value="ECO:0007669"/>
    <property type="project" value="TreeGrafter"/>
</dbReference>
<dbReference type="PANTHER" id="PTHR40088">
    <property type="entry name" value="PECTATE LYASE (EUROFUNG)"/>
    <property type="match status" value="1"/>
</dbReference>
<keyword evidence="6" id="KW-0106">Calcium</keyword>
<dbReference type="InterPro" id="IPR006626">
    <property type="entry name" value="PbH1"/>
</dbReference>
<feature type="domain" description="Pel9A-like right handed beta-helix region" evidence="10">
    <location>
        <begin position="151"/>
        <end position="203"/>
    </location>
</feature>
<keyword evidence="7" id="KW-0456">Lyase</keyword>
<dbReference type="PANTHER" id="PTHR40088:SF1">
    <property type="entry name" value="PECTATE LYASE PEL9"/>
    <property type="match status" value="1"/>
</dbReference>
<keyword evidence="4" id="KW-0479">Metal-binding</keyword>
<evidence type="ECO:0000256" key="1">
    <source>
        <dbReference type="ARBA" id="ARBA00001913"/>
    </source>
</evidence>
<accession>A0A934KC16</accession>
<dbReference type="Proteomes" id="UP000612893">
    <property type="component" value="Unassembled WGS sequence"/>
</dbReference>
<evidence type="ECO:0000256" key="9">
    <source>
        <dbReference type="SAM" id="MobiDB-lite"/>
    </source>
</evidence>
<comment type="subcellular location">
    <subcellularLocation>
        <location evidence="2">Secreted</location>
    </subcellularLocation>
</comment>
<dbReference type="GO" id="GO:0046872">
    <property type="term" value="F:metal ion binding"/>
    <property type="evidence" value="ECO:0007669"/>
    <property type="project" value="UniProtKB-KW"/>
</dbReference>
<dbReference type="InterPro" id="IPR053868">
    <property type="entry name" value="Pel9A-like_beta_helix"/>
</dbReference>
<feature type="compositionally biased region" description="Pro residues" evidence="9">
    <location>
        <begin position="88"/>
        <end position="98"/>
    </location>
</feature>
<evidence type="ECO:0000256" key="4">
    <source>
        <dbReference type="ARBA" id="ARBA00022723"/>
    </source>
</evidence>
<feature type="region of interest" description="Disordered" evidence="9">
    <location>
        <begin position="88"/>
        <end position="140"/>
    </location>
</feature>
<evidence type="ECO:0000313" key="11">
    <source>
        <dbReference type="EMBL" id="MBJ7600962.1"/>
    </source>
</evidence>
<dbReference type="InterPro" id="IPR011050">
    <property type="entry name" value="Pectin_lyase_fold/virulence"/>
</dbReference>
<protein>
    <submittedName>
        <fullName evidence="11">Right-handed parallel beta-helix repeat-containing protein</fullName>
    </submittedName>
</protein>
<gene>
    <name evidence="11" type="ORF">JF922_23195</name>
</gene>
<evidence type="ECO:0000313" key="12">
    <source>
        <dbReference type="Proteomes" id="UP000612893"/>
    </source>
</evidence>
<evidence type="ECO:0000259" key="10">
    <source>
        <dbReference type="Pfam" id="PF22842"/>
    </source>
</evidence>
<dbReference type="InterPro" id="IPR052052">
    <property type="entry name" value="Polysaccharide_Lyase_9"/>
</dbReference>
<evidence type="ECO:0000256" key="8">
    <source>
        <dbReference type="ARBA" id="ARBA00038263"/>
    </source>
</evidence>
<reference evidence="11" key="1">
    <citation type="submission" date="2020-10" db="EMBL/GenBank/DDBJ databases">
        <title>Ca. Dormibacterota MAGs.</title>
        <authorList>
            <person name="Montgomery K."/>
        </authorList>
    </citation>
    <scope>NUCLEOTIDE SEQUENCE [LARGE SCALE GENOMIC DNA]</scope>
    <source>
        <strain evidence="11">SC8812_S17_10</strain>
    </source>
</reference>
<dbReference type="Gene3D" id="2.160.20.10">
    <property type="entry name" value="Single-stranded right-handed beta-helix, Pectin lyase-like"/>
    <property type="match status" value="1"/>
</dbReference>
<feature type="compositionally biased region" description="Pro residues" evidence="9">
    <location>
        <begin position="107"/>
        <end position="120"/>
    </location>
</feature>
<evidence type="ECO:0000256" key="3">
    <source>
        <dbReference type="ARBA" id="ARBA00022525"/>
    </source>
</evidence>
<dbReference type="SMART" id="SM00710">
    <property type="entry name" value="PbH1"/>
    <property type="match status" value="6"/>
</dbReference>
<organism evidence="11 12">
    <name type="scientific">Candidatus Nephthysia bennettiae</name>
    <dbReference type="NCBI Taxonomy" id="3127016"/>
    <lineage>
        <taxon>Bacteria</taxon>
        <taxon>Bacillati</taxon>
        <taxon>Candidatus Dormiibacterota</taxon>
        <taxon>Candidatus Dormibacteria</taxon>
        <taxon>Candidatus Dormibacterales</taxon>
        <taxon>Candidatus Dormibacteraceae</taxon>
        <taxon>Candidatus Nephthysia</taxon>
    </lineage>
</organism>
<comment type="similarity">
    <text evidence="8">Belongs to the polysaccharide lyase 9 family.</text>
</comment>
<dbReference type="AlphaFoldDB" id="A0A934KC16"/>
<evidence type="ECO:0000256" key="7">
    <source>
        <dbReference type="ARBA" id="ARBA00023239"/>
    </source>
</evidence>
<proteinExistence type="inferred from homology"/>
<keyword evidence="5" id="KW-0732">Signal</keyword>
<comment type="cofactor">
    <cofactor evidence="1">
        <name>Ca(2+)</name>
        <dbReference type="ChEBI" id="CHEBI:29108"/>
    </cofactor>
</comment>
<dbReference type="InterPro" id="IPR012334">
    <property type="entry name" value="Pectin_lyas_fold"/>
</dbReference>
<sequence>MANRRAVDKKHNKLKSLARGAIAVVMLLAAYAVLLGDASSTGSGALASDAPAGSDAQPLAATSVDTLEPWWVNWHWYEQWWRNHFRPPPPAKPTPTPTAKPVSTAVPPTPTPVPRTPTPAPTAATPAPAPAPAPIPISGSQALNSPVRISPPATQAHFYVAPNGSDSSPGTQTAPWQTIAHAAAVVGGGTTVHVAPGTYTQPVWVRGSGSQQARIVFVSETQWSAHVSVSGSSAAWRNSGNYIDVEGFDITAPQSTLGISNEGSYNQLIGNRIHDVATQVSCQSGGGAIDSWNGSYSNHDADIIGNVILHTGAGSAGCTSQHVHGIYVAHAGGHVWNNVVSNTSGYGIHCWHACTAIEVSNNTVFSNQQGGIVIGAGDSPGNVVCDHSIVANNISIDNGGVGIREYEYAGANAIGANNRYLNNNVYGNAGPAFLLLLGHSPGGTVTSDAQFVNFKPDGSGDYHLKSTSPNVGTGTATGAPQAAAATPGFAAAARVQQGSGYNIGAFS</sequence>
<evidence type="ECO:0000256" key="2">
    <source>
        <dbReference type="ARBA" id="ARBA00004613"/>
    </source>
</evidence>
<dbReference type="Pfam" id="PF22842">
    <property type="entry name" value="Pel9A-like_beta_helix"/>
    <property type="match status" value="1"/>
</dbReference>
<dbReference type="SUPFAM" id="SSF51126">
    <property type="entry name" value="Pectin lyase-like"/>
    <property type="match status" value="1"/>
</dbReference>
<dbReference type="GO" id="GO:0005576">
    <property type="term" value="C:extracellular region"/>
    <property type="evidence" value="ECO:0007669"/>
    <property type="project" value="UniProtKB-SubCell"/>
</dbReference>
<keyword evidence="12" id="KW-1185">Reference proteome</keyword>
<dbReference type="EMBL" id="JAEKNR010000231">
    <property type="protein sequence ID" value="MBJ7600962.1"/>
    <property type="molecule type" value="Genomic_DNA"/>
</dbReference>
<evidence type="ECO:0000256" key="5">
    <source>
        <dbReference type="ARBA" id="ARBA00022729"/>
    </source>
</evidence>
<keyword evidence="3" id="KW-0964">Secreted</keyword>
<evidence type="ECO:0000256" key="6">
    <source>
        <dbReference type="ARBA" id="ARBA00022837"/>
    </source>
</evidence>